<dbReference type="EC" id="4.2.1.84" evidence="2"/>
<keyword evidence="3 6" id="KW-0479">Metal-binding</keyword>
<dbReference type="InterPro" id="IPR023900">
    <property type="entry name" value="CN_Hdrtase_asu/SCN_Hdrlase_gsu"/>
</dbReference>
<dbReference type="EMBL" id="RJAI01000135">
    <property type="protein sequence ID" value="RNF77295.1"/>
    <property type="molecule type" value="Genomic_DNA"/>
</dbReference>
<dbReference type="NCBIfam" id="TIGR01323">
    <property type="entry name" value="nitrile_alph"/>
    <property type="match status" value="1"/>
</dbReference>
<accession>A0A0P7DEN6</accession>
<evidence type="ECO:0000256" key="4">
    <source>
        <dbReference type="ARBA" id="ARBA00023239"/>
    </source>
</evidence>
<dbReference type="Proteomes" id="UP000542695">
    <property type="component" value="Unassembled WGS sequence"/>
</dbReference>
<dbReference type="EMBL" id="JACARV010000034">
    <property type="protein sequence ID" value="NWC81296.1"/>
    <property type="molecule type" value="Genomic_DNA"/>
</dbReference>
<feature type="binding site" evidence="6">
    <location>
        <position position="126"/>
    </location>
    <ligand>
        <name>Fe(3+)</name>
        <dbReference type="ChEBI" id="CHEBI:29034"/>
    </ligand>
</feature>
<evidence type="ECO:0000313" key="14">
    <source>
        <dbReference type="Proteomes" id="UP000542695"/>
    </source>
</evidence>
<comment type="caution">
    <text evidence="9">The sequence shown here is derived from an EMBL/GenBank/DDBJ whole genome shotgun (WGS) entry which is preliminary data.</text>
</comment>
<evidence type="ECO:0000259" key="8">
    <source>
        <dbReference type="Pfam" id="PF02979"/>
    </source>
</evidence>
<evidence type="ECO:0000313" key="10">
    <source>
        <dbReference type="EMBL" id="NWC81296.1"/>
    </source>
</evidence>
<evidence type="ECO:0000256" key="1">
    <source>
        <dbReference type="ARBA" id="ARBA00009363"/>
    </source>
</evidence>
<evidence type="ECO:0000313" key="9">
    <source>
        <dbReference type="EMBL" id="KPM68429.1"/>
    </source>
</evidence>
<sequence length="221" mass="24808">MSTHDHDHDHQHASGEHHHHDEERGPESYYAARTKALESLFREKGLIGTDTVDRVIHFFDHEMGPFNGARVVAKAWTDEAFRARLLADANQAIKELGLREGIEGENLKVVENTPSTHNVVCCTLCSCWPWPLLGLPPYWFKDPVFRARVVREPRAVLKDFGVELDSSKKVAIWDSSAQVRFFVIPQRPEGTDHFSEEQLAALVSTEAMQGLGLVSTAQQGA</sequence>
<evidence type="ECO:0000256" key="7">
    <source>
        <dbReference type="SAM" id="MobiDB-lite"/>
    </source>
</evidence>
<proteinExistence type="inferred from homology"/>
<reference evidence="9 12" key="1">
    <citation type="submission" date="2015-10" db="EMBL/GenBank/DDBJ databases">
        <title>Pseudomonas putida clinical strains.</title>
        <authorList>
            <person name="Molina L."/>
            <person name="Udaondo Z."/>
        </authorList>
    </citation>
    <scope>NUCLEOTIDE SEQUENCE [LARGE SCALE GENOMIC DNA]</scope>
    <source>
        <strain evidence="9 12">HB13667</strain>
    </source>
</reference>
<feature type="domain" description="Nitrile hydratase alpha/Thiocyanate hydrolase gamma" evidence="8">
    <location>
        <begin position="29"/>
        <end position="211"/>
    </location>
</feature>
<dbReference type="Proteomes" id="UP000050437">
    <property type="component" value="Unassembled WGS sequence"/>
</dbReference>
<dbReference type="GO" id="GO:0018822">
    <property type="term" value="F:nitrile hydratase activity"/>
    <property type="evidence" value="ECO:0007669"/>
    <property type="project" value="UniProtKB-EC"/>
</dbReference>
<name>A0A0P7DEN6_PSEPU</name>
<feature type="binding site" evidence="6">
    <location>
        <position position="127"/>
    </location>
    <ligand>
        <name>Fe(3+)</name>
        <dbReference type="ChEBI" id="CHEBI:29034"/>
    </ligand>
</feature>
<dbReference type="InterPro" id="IPR036648">
    <property type="entry name" value="CN_Hdrase_a/SCN_Hdrase_g_sf"/>
</dbReference>
<evidence type="ECO:0000313" key="13">
    <source>
        <dbReference type="Proteomes" id="UP000278162"/>
    </source>
</evidence>
<dbReference type="Pfam" id="PF02979">
    <property type="entry name" value="NHase_alpha"/>
    <property type="match status" value="1"/>
</dbReference>
<dbReference type="SUPFAM" id="SSF56209">
    <property type="entry name" value="Nitrile hydratase alpha chain"/>
    <property type="match status" value="1"/>
</dbReference>
<reference evidence="10 14" key="3">
    <citation type="submission" date="2020-04" db="EMBL/GenBank/DDBJ databases">
        <title>Molecular characterization of pseudomonads from Agaricus bisporus reveal novel blotch 2 pathogens in Western Europe.</title>
        <authorList>
            <person name="Taparia T."/>
            <person name="Krijger M."/>
            <person name="Haynes E."/>
            <person name="Elpinstone J.G."/>
            <person name="Noble R."/>
            <person name="Van Der Wolf J."/>
        </authorList>
    </citation>
    <scope>NUCLEOTIDE SEQUENCE [LARGE SCALE GENOMIC DNA]</scope>
    <source>
        <strain evidence="10 14">P7765</strain>
    </source>
</reference>
<reference evidence="11 13" key="2">
    <citation type="submission" date="2018-10" db="EMBL/GenBank/DDBJ databases">
        <title>An outbreak of IMP-63 producing strain in France.</title>
        <authorList>
            <person name="Bour M."/>
            <person name="Liapis E."/>
            <person name="Plesiat P."/>
        </authorList>
    </citation>
    <scope>NUCLEOTIDE SEQUENCE [LARGE SCALE GENOMIC DNA]</scope>
    <source>
        <strain evidence="11 13">12917</strain>
    </source>
</reference>
<dbReference type="AlphaFoldDB" id="A0A0P7DEN6"/>
<evidence type="ECO:0000256" key="6">
    <source>
        <dbReference type="PIRSR" id="PIRSR001426-1"/>
    </source>
</evidence>
<dbReference type="EMBL" id="LKKS01000017">
    <property type="protein sequence ID" value="KPM68429.1"/>
    <property type="molecule type" value="Genomic_DNA"/>
</dbReference>
<comment type="similarity">
    <text evidence="1">Belongs to the nitrile hydratase subunit alpha family.</text>
</comment>
<dbReference type="RefSeq" id="WP_052199004.1">
    <property type="nucleotide sequence ID" value="NZ_BQII01000027.1"/>
</dbReference>
<evidence type="ECO:0000313" key="11">
    <source>
        <dbReference type="EMBL" id="RNF77295.1"/>
    </source>
</evidence>
<feature type="region of interest" description="Disordered" evidence="7">
    <location>
        <begin position="1"/>
        <end position="26"/>
    </location>
</feature>
<feature type="binding site" evidence="6">
    <location>
        <position position="122"/>
    </location>
    <ligand>
        <name>Fe(3+)</name>
        <dbReference type="ChEBI" id="CHEBI:29034"/>
    </ligand>
</feature>
<gene>
    <name evidence="10" type="primary">nthA</name>
    <name evidence="11" type="ORF">EFK07_31280</name>
    <name evidence="9" type="ORF">HB13667_02230</name>
    <name evidence="10" type="ORF">HX798_13430</name>
</gene>
<feature type="binding site" evidence="6">
    <location>
        <position position="125"/>
    </location>
    <ligand>
        <name>Fe(3+)</name>
        <dbReference type="ChEBI" id="CHEBI:29034"/>
    </ligand>
</feature>
<keyword evidence="6" id="KW-0408">Iron</keyword>
<dbReference type="PIRSF" id="PIRSF001426">
    <property type="entry name" value="NHase_alpha"/>
    <property type="match status" value="1"/>
</dbReference>
<evidence type="ECO:0000256" key="5">
    <source>
        <dbReference type="ARBA" id="ARBA00044877"/>
    </source>
</evidence>
<protein>
    <recommendedName>
        <fullName evidence="2">nitrile hydratase</fullName>
        <ecNumber evidence="2">4.2.1.84</ecNumber>
    </recommendedName>
</protein>
<evidence type="ECO:0000256" key="2">
    <source>
        <dbReference type="ARBA" id="ARBA00013079"/>
    </source>
</evidence>
<dbReference type="GO" id="GO:0046914">
    <property type="term" value="F:transition metal ion binding"/>
    <property type="evidence" value="ECO:0007669"/>
    <property type="project" value="InterPro"/>
</dbReference>
<evidence type="ECO:0000256" key="3">
    <source>
        <dbReference type="ARBA" id="ARBA00022723"/>
    </source>
</evidence>
<dbReference type="Proteomes" id="UP000278162">
    <property type="component" value="Unassembled WGS sequence"/>
</dbReference>
<keyword evidence="4 10" id="KW-0456">Lyase</keyword>
<dbReference type="InterPro" id="IPR004232">
    <property type="entry name" value="CN_Hdrtase_a/SCN_Hdrlase_g"/>
</dbReference>
<dbReference type="Gene3D" id="3.90.330.10">
    <property type="entry name" value="Nitrile hydratase alpha /Thiocyanate hydrolase gamma"/>
    <property type="match status" value="1"/>
</dbReference>
<organism evidence="9 12">
    <name type="scientific">Pseudomonas putida</name>
    <name type="common">Arthrobacter siderocapsulatus</name>
    <dbReference type="NCBI Taxonomy" id="303"/>
    <lineage>
        <taxon>Bacteria</taxon>
        <taxon>Pseudomonadati</taxon>
        <taxon>Pseudomonadota</taxon>
        <taxon>Gammaproteobacteria</taxon>
        <taxon>Pseudomonadales</taxon>
        <taxon>Pseudomonadaceae</taxon>
        <taxon>Pseudomonas</taxon>
    </lineage>
</organism>
<evidence type="ECO:0000313" key="12">
    <source>
        <dbReference type="Proteomes" id="UP000050437"/>
    </source>
</evidence>
<dbReference type="InterPro" id="IPR018141">
    <property type="entry name" value="Nitrile_hydratase_asu"/>
</dbReference>
<comment type="catalytic activity">
    <reaction evidence="5">
        <text>an aliphatic primary amide = an aliphatic nitrile + H2O</text>
        <dbReference type="Rhea" id="RHEA:12673"/>
        <dbReference type="ChEBI" id="CHEBI:15377"/>
        <dbReference type="ChEBI" id="CHEBI:65285"/>
        <dbReference type="ChEBI" id="CHEBI:80291"/>
        <dbReference type="EC" id="4.2.1.84"/>
    </reaction>
</comment>